<organism evidence="2 3">
    <name type="scientific">Saccharicrinis fermentans DSM 9555 = JCM 21142</name>
    <dbReference type="NCBI Taxonomy" id="869213"/>
    <lineage>
        <taxon>Bacteria</taxon>
        <taxon>Pseudomonadati</taxon>
        <taxon>Bacteroidota</taxon>
        <taxon>Bacteroidia</taxon>
        <taxon>Marinilabiliales</taxon>
        <taxon>Marinilabiliaceae</taxon>
        <taxon>Saccharicrinis</taxon>
    </lineage>
</organism>
<gene>
    <name evidence="2" type="ORF">JCM21142_93681</name>
</gene>
<dbReference type="InterPro" id="IPR008969">
    <property type="entry name" value="CarboxyPept-like_regulatory"/>
</dbReference>
<dbReference type="Proteomes" id="UP000019402">
    <property type="component" value="Unassembled WGS sequence"/>
</dbReference>
<reference evidence="2 3" key="1">
    <citation type="journal article" date="2014" name="Genome Announc.">
        <title>Draft Genome Sequence of Cytophaga fermentans JCM 21142T, a Facultative Anaerobe Isolated from Marine Mud.</title>
        <authorList>
            <person name="Starns D."/>
            <person name="Oshima K."/>
            <person name="Suda W."/>
            <person name="Iino T."/>
            <person name="Yuki M."/>
            <person name="Inoue J."/>
            <person name="Kitamura K."/>
            <person name="Iida T."/>
            <person name="Darby A."/>
            <person name="Hattori M."/>
            <person name="Ohkuma M."/>
        </authorList>
    </citation>
    <scope>NUCLEOTIDE SEQUENCE [LARGE SCALE GENOMIC DNA]</scope>
    <source>
        <strain evidence="2 3">JCM 21142</strain>
    </source>
</reference>
<keyword evidence="3" id="KW-1185">Reference proteome</keyword>
<sequence length="74" mass="7867">MKRKILFTLFLCAGLFTQVLAQTLTGTVTDASDGSPLIGVNVVEKGTTNGTITDVSGNYSLSVQAIMPYLFSHL</sequence>
<dbReference type="Pfam" id="PF13715">
    <property type="entry name" value="CarbopepD_reg_2"/>
    <property type="match status" value="1"/>
</dbReference>
<feature type="signal peptide" evidence="1">
    <location>
        <begin position="1"/>
        <end position="21"/>
    </location>
</feature>
<feature type="chain" id="PRO_5004907243" evidence="1">
    <location>
        <begin position="22"/>
        <end position="74"/>
    </location>
</feature>
<evidence type="ECO:0000256" key="1">
    <source>
        <dbReference type="SAM" id="SignalP"/>
    </source>
</evidence>
<evidence type="ECO:0000313" key="2">
    <source>
        <dbReference type="EMBL" id="GAF04958.1"/>
    </source>
</evidence>
<proteinExistence type="predicted"/>
<protein>
    <submittedName>
        <fullName evidence="2">TonB-linked outer membrane protein, SusC/RagA family</fullName>
    </submittedName>
</protein>
<dbReference type="SUPFAM" id="SSF49464">
    <property type="entry name" value="Carboxypeptidase regulatory domain-like"/>
    <property type="match status" value="1"/>
</dbReference>
<name>W7YBE6_9BACT</name>
<dbReference type="Gene3D" id="2.60.40.1120">
    <property type="entry name" value="Carboxypeptidase-like, regulatory domain"/>
    <property type="match status" value="1"/>
</dbReference>
<dbReference type="RefSeq" id="WP_200871415.1">
    <property type="nucleotide sequence ID" value="NZ_BAMD01000062.1"/>
</dbReference>
<dbReference type="EMBL" id="BAMD01000062">
    <property type="protein sequence ID" value="GAF04958.1"/>
    <property type="molecule type" value="Genomic_DNA"/>
</dbReference>
<dbReference type="eggNOG" id="COG4206">
    <property type="taxonomic scope" value="Bacteria"/>
</dbReference>
<comment type="caution">
    <text evidence="2">The sequence shown here is derived from an EMBL/GenBank/DDBJ whole genome shotgun (WGS) entry which is preliminary data.</text>
</comment>
<dbReference type="AlphaFoldDB" id="W7YBE6"/>
<evidence type="ECO:0000313" key="3">
    <source>
        <dbReference type="Proteomes" id="UP000019402"/>
    </source>
</evidence>
<accession>W7YBE6</accession>
<keyword evidence="1" id="KW-0732">Signal</keyword>